<dbReference type="EMBL" id="PKMF04000038">
    <property type="protein sequence ID" value="KAK7856240.1"/>
    <property type="molecule type" value="Genomic_DNA"/>
</dbReference>
<dbReference type="Pfam" id="PF03152">
    <property type="entry name" value="UFD1_N1"/>
    <property type="match status" value="2"/>
</dbReference>
<dbReference type="PANTHER" id="PTHR12555">
    <property type="entry name" value="UBIQUITIN FUSION DEGRADATON PROTEIN 1"/>
    <property type="match status" value="1"/>
</dbReference>
<accession>A0AAW0LXX8</accession>
<protein>
    <submittedName>
        <fullName evidence="5">Ubiquitin recognition factor in er-associated degradation protein 1</fullName>
    </submittedName>
</protein>
<feature type="domain" description="Ubiquitin fusion degradation protein UFD1 N-terminal subdomain 1" evidence="3">
    <location>
        <begin position="321"/>
        <end position="415"/>
    </location>
</feature>
<evidence type="ECO:0000256" key="2">
    <source>
        <dbReference type="ARBA" id="ARBA00022786"/>
    </source>
</evidence>
<dbReference type="Gene3D" id="2.40.40.50">
    <property type="entry name" value="Ubiquitin fusion degradation protein UFD1, N-terminal domain"/>
    <property type="match status" value="2"/>
</dbReference>
<proteinExistence type="inferred from homology"/>
<dbReference type="Pfam" id="PF24842">
    <property type="entry name" value="UFD1_N2"/>
    <property type="match status" value="2"/>
</dbReference>
<evidence type="ECO:0000256" key="1">
    <source>
        <dbReference type="ARBA" id="ARBA00006043"/>
    </source>
</evidence>
<feature type="domain" description="Ubiquitin fusion degradation protein UFD1 N-terminal subdomain 1" evidence="3">
    <location>
        <begin position="13"/>
        <end position="107"/>
    </location>
</feature>
<dbReference type="GO" id="GO:0006511">
    <property type="term" value="P:ubiquitin-dependent protein catabolic process"/>
    <property type="evidence" value="ECO:0007669"/>
    <property type="project" value="InterPro"/>
</dbReference>
<keyword evidence="2" id="KW-0833">Ubl conjugation pathway</keyword>
<comment type="caution">
    <text evidence="5">The sequence shown here is derived from an EMBL/GenBank/DDBJ whole genome shotgun (WGS) entry which is preliminary data.</text>
</comment>
<dbReference type="InterPro" id="IPR004854">
    <property type="entry name" value="Ufd1-like"/>
</dbReference>
<comment type="similarity">
    <text evidence="1">Belongs to the UFD1 family.</text>
</comment>
<dbReference type="InterPro" id="IPR055418">
    <property type="entry name" value="UFD1_N2"/>
</dbReference>
<feature type="domain" description="Ubiquitin fusion degradation protein UFD1 N-terminal subdomain 2" evidence="4">
    <location>
        <begin position="109"/>
        <end position="184"/>
    </location>
</feature>
<dbReference type="AlphaFoldDB" id="A0AAW0LXX8"/>
<name>A0AAW0LXX8_QUESU</name>
<reference evidence="5 6" key="1">
    <citation type="journal article" date="2018" name="Sci. Data">
        <title>The draft genome sequence of cork oak.</title>
        <authorList>
            <person name="Ramos A.M."/>
            <person name="Usie A."/>
            <person name="Barbosa P."/>
            <person name="Barros P.M."/>
            <person name="Capote T."/>
            <person name="Chaves I."/>
            <person name="Simoes F."/>
            <person name="Abreu I."/>
            <person name="Carrasquinho I."/>
            <person name="Faro C."/>
            <person name="Guimaraes J.B."/>
            <person name="Mendonca D."/>
            <person name="Nobrega F."/>
            <person name="Rodrigues L."/>
            <person name="Saibo N.J.M."/>
            <person name="Varela M.C."/>
            <person name="Egas C."/>
            <person name="Matos J."/>
            <person name="Miguel C.M."/>
            <person name="Oliveira M.M."/>
            <person name="Ricardo C.P."/>
            <person name="Goncalves S."/>
        </authorList>
    </citation>
    <scope>NUCLEOTIDE SEQUENCE [LARGE SCALE GENOMIC DNA]</scope>
    <source>
        <strain evidence="6">cv. HL8</strain>
    </source>
</reference>
<feature type="domain" description="Ubiquitin fusion degradation protein UFD1 N-terminal subdomain 2" evidence="4">
    <location>
        <begin position="417"/>
        <end position="492"/>
    </location>
</feature>
<evidence type="ECO:0000259" key="4">
    <source>
        <dbReference type="Pfam" id="PF24842"/>
    </source>
</evidence>
<dbReference type="Gene3D" id="3.10.330.10">
    <property type="match status" value="2"/>
</dbReference>
<keyword evidence="6" id="KW-1185">Reference proteome</keyword>
<evidence type="ECO:0000259" key="3">
    <source>
        <dbReference type="Pfam" id="PF03152"/>
    </source>
</evidence>
<dbReference type="InterPro" id="IPR042299">
    <property type="entry name" value="Ufd1-like_Nn"/>
</dbReference>
<dbReference type="GO" id="GO:0036503">
    <property type="term" value="P:ERAD pathway"/>
    <property type="evidence" value="ECO:0007669"/>
    <property type="project" value="TreeGrafter"/>
</dbReference>
<evidence type="ECO:0000313" key="5">
    <source>
        <dbReference type="EMBL" id="KAK7856240.1"/>
    </source>
</evidence>
<gene>
    <name evidence="5" type="primary">Ufd1_1</name>
    <name evidence="5" type="ORF">CFP56_024475</name>
</gene>
<sequence length="612" mass="69459">MDQFTHHRLHTSFSQTYPCYPLSYCNKSHLENGGRIIMPASALSSLAFTVFKNPMMFKLTNPANGELTHCGVEEFDAPESFVYMPNWMMEHLELEKGDRVNVKSIRLKKGTYVKLQPHTKDFLEISNPRAVLETTLRNFFCLSKGDTIMIMYNDKNFYIDVIETAPSDAISIFETDCEVDFAPPLDYQEPETPVVKGIMATKRVEEQAVKDDVKFEPFCGEARRLDGRFSMESVVSDCSARLKQISVDEVNEKSKATQSNLRSKPGKLVFGSNKELEKNSKEVALKKGGEKFQPFTETLSLCCSSILPMDQFTHHRLHTSFSQTYPCYPLSYCNKSHLENGGRIIMPASALSSLAFTVFKNPMMFKLTNPANGELTHCGVEEFDAPESFVYMPNWMMEHLELEKGDRVNVKSIRLKKGTYVKLQPHTKDFLEISNPRAVLETTLRNFFCLSKGDTIMIMYNDKNFYIDVIETAPSDAISIFETDCEVDFAPPLDYQEPETPVVKGIMATKRVEEQAVKDDVKFEPFCGEARRLDGRFSMESVVSDCSARLKQISVDEVNEKSKATQSNLRSKPGKLVFGSNKELEKNSKEVALKKGGEKFQPFTGRSYRLTD</sequence>
<dbReference type="GO" id="GO:0031593">
    <property type="term" value="F:polyubiquitin modification-dependent protein binding"/>
    <property type="evidence" value="ECO:0007669"/>
    <property type="project" value="TreeGrafter"/>
</dbReference>
<organism evidence="5 6">
    <name type="scientific">Quercus suber</name>
    <name type="common">Cork oak</name>
    <dbReference type="NCBI Taxonomy" id="58331"/>
    <lineage>
        <taxon>Eukaryota</taxon>
        <taxon>Viridiplantae</taxon>
        <taxon>Streptophyta</taxon>
        <taxon>Embryophyta</taxon>
        <taxon>Tracheophyta</taxon>
        <taxon>Spermatophyta</taxon>
        <taxon>Magnoliopsida</taxon>
        <taxon>eudicotyledons</taxon>
        <taxon>Gunneridae</taxon>
        <taxon>Pentapetalae</taxon>
        <taxon>rosids</taxon>
        <taxon>fabids</taxon>
        <taxon>Fagales</taxon>
        <taxon>Fagaceae</taxon>
        <taxon>Quercus</taxon>
    </lineage>
</organism>
<dbReference type="GO" id="GO:0034098">
    <property type="term" value="C:VCP-NPL4-UFD1 AAA ATPase complex"/>
    <property type="evidence" value="ECO:0007669"/>
    <property type="project" value="TreeGrafter"/>
</dbReference>
<dbReference type="InterPro" id="IPR055417">
    <property type="entry name" value="UFD1_N1"/>
</dbReference>
<dbReference type="PANTHER" id="PTHR12555:SF21">
    <property type="entry name" value="UBIQUITIN FUSION DEGRADATION PROTEIN 1 HOMOLOG"/>
    <property type="match status" value="1"/>
</dbReference>
<dbReference type="Proteomes" id="UP000237347">
    <property type="component" value="Unassembled WGS sequence"/>
</dbReference>
<evidence type="ECO:0000313" key="6">
    <source>
        <dbReference type="Proteomes" id="UP000237347"/>
    </source>
</evidence>